<organism evidence="1 2">
    <name type="scientific">Corynebacterium stationis</name>
    <dbReference type="NCBI Taxonomy" id="1705"/>
    <lineage>
        <taxon>Bacteria</taxon>
        <taxon>Bacillati</taxon>
        <taxon>Actinomycetota</taxon>
        <taxon>Actinomycetes</taxon>
        <taxon>Mycobacteriales</taxon>
        <taxon>Corynebacteriaceae</taxon>
        <taxon>Corynebacterium</taxon>
    </lineage>
</organism>
<name>A0AB36CLZ3_9CORY</name>
<dbReference type="InterPro" id="IPR001387">
    <property type="entry name" value="Cro/C1-type_HTH"/>
</dbReference>
<sequence length="182" mass="20458">MTPRNDKVSRVGKSSEMVARNITMYRKRAGHSMRSLADEMAANGHKISHTAISQIENFQRRIDVDELVIIAAYVNASVMALLTPHDDDPDTEVGSAFSEQDTAKAVLYRTYRESPYFPEWVKEEIGEANGSTWKYIYEGAQLVGKLRESFGHEATMKAIVGITEERIREALKDSDKDDNGVD</sequence>
<proteinExistence type="predicted"/>
<dbReference type="CDD" id="cd00093">
    <property type="entry name" value="HTH_XRE"/>
    <property type="match status" value="1"/>
</dbReference>
<dbReference type="EMBL" id="JABAFZ010000005">
    <property type="protein sequence ID" value="NME89362.1"/>
    <property type="molecule type" value="Genomic_DNA"/>
</dbReference>
<protein>
    <submittedName>
        <fullName evidence="1">Helix-turn-helix transcriptional regulator</fullName>
    </submittedName>
</protein>
<dbReference type="Gene3D" id="1.10.260.40">
    <property type="entry name" value="lambda repressor-like DNA-binding domains"/>
    <property type="match status" value="1"/>
</dbReference>
<dbReference type="GO" id="GO:0003677">
    <property type="term" value="F:DNA binding"/>
    <property type="evidence" value="ECO:0007669"/>
    <property type="project" value="InterPro"/>
</dbReference>
<dbReference type="RefSeq" id="WP_153301087.1">
    <property type="nucleotide sequence ID" value="NZ_CP014279.1"/>
</dbReference>
<dbReference type="Proteomes" id="UP000544551">
    <property type="component" value="Unassembled WGS sequence"/>
</dbReference>
<evidence type="ECO:0000313" key="1">
    <source>
        <dbReference type="EMBL" id="NME89362.1"/>
    </source>
</evidence>
<comment type="caution">
    <text evidence="1">The sequence shown here is derived from an EMBL/GenBank/DDBJ whole genome shotgun (WGS) entry which is preliminary data.</text>
</comment>
<dbReference type="AlphaFoldDB" id="A0AB36CLZ3"/>
<accession>A0AB36CLZ3</accession>
<gene>
    <name evidence="1" type="ORF">HF853_06705</name>
</gene>
<dbReference type="SUPFAM" id="SSF47413">
    <property type="entry name" value="lambda repressor-like DNA-binding domains"/>
    <property type="match status" value="1"/>
</dbReference>
<evidence type="ECO:0000313" key="2">
    <source>
        <dbReference type="Proteomes" id="UP000544551"/>
    </source>
</evidence>
<reference evidence="1 2" key="1">
    <citation type="submission" date="2020-04" db="EMBL/GenBank/DDBJ databases">
        <authorList>
            <person name="Hitch T.C.A."/>
            <person name="Wylensek D."/>
            <person name="Clavel T."/>
        </authorList>
    </citation>
    <scope>NUCLEOTIDE SEQUENCE [LARGE SCALE GENOMIC DNA]</scope>
    <source>
        <strain evidence="1 2">BL-383-APC-3D</strain>
    </source>
</reference>
<dbReference type="InterPro" id="IPR010982">
    <property type="entry name" value="Lambda_DNA-bd_dom_sf"/>
</dbReference>